<dbReference type="AlphaFoldDB" id="J9FS46"/>
<evidence type="ECO:0000313" key="1">
    <source>
        <dbReference type="EMBL" id="EJW97323.1"/>
    </source>
</evidence>
<gene>
    <name evidence="1" type="ORF">EVA_14571</name>
</gene>
<sequence length="41" mass="5208">MYQLGWFSIIRNNCFWNVKRYFLCRRLFCSFYKVCVRGFEL</sequence>
<dbReference type="EMBL" id="AMCI01004827">
    <property type="protein sequence ID" value="EJW97323.1"/>
    <property type="molecule type" value="Genomic_DNA"/>
</dbReference>
<organism evidence="1">
    <name type="scientific">gut metagenome</name>
    <dbReference type="NCBI Taxonomy" id="749906"/>
    <lineage>
        <taxon>unclassified sequences</taxon>
        <taxon>metagenomes</taxon>
        <taxon>organismal metagenomes</taxon>
    </lineage>
</organism>
<accession>J9FS46</accession>
<protein>
    <submittedName>
        <fullName evidence="1">Uncharacterized protein</fullName>
    </submittedName>
</protein>
<comment type="caution">
    <text evidence="1">The sequence shown here is derived from an EMBL/GenBank/DDBJ whole genome shotgun (WGS) entry which is preliminary data.</text>
</comment>
<name>J9FS46_9ZZZZ</name>
<proteinExistence type="predicted"/>
<reference evidence="1" key="1">
    <citation type="journal article" date="2012" name="PLoS ONE">
        <title>Gene sets for utilization of primary and secondary nutrition supplies in the distal gut of endangered iberian lynx.</title>
        <authorList>
            <person name="Alcaide M."/>
            <person name="Messina E."/>
            <person name="Richter M."/>
            <person name="Bargiela R."/>
            <person name="Peplies J."/>
            <person name="Huws S.A."/>
            <person name="Newbold C.J."/>
            <person name="Golyshin P.N."/>
            <person name="Simon M.A."/>
            <person name="Lopez G."/>
            <person name="Yakimov M.M."/>
            <person name="Ferrer M."/>
        </authorList>
    </citation>
    <scope>NUCLEOTIDE SEQUENCE</scope>
</reference>